<dbReference type="KEGG" id="clt:CM240_1804"/>
<sequence>MNFVVNINLIIYGGEVLKKNSISNINNSEESMNIKRSKKRKRGFLPKLSKSKKILLSVFLIIILVGSLSTYLLFSNLFKKSNSVIYTNKITTEEKDINDSNEHLDVETKIKNILLIGVDKRSGENIGRTDSIMIATVDPENNSIKLTSVLRDTYVEIPEHGYNKINAAFAIGGVELLSRTLKYNFNITLDNYITIDFFNFQNVIDSIGGIEIDVKDTEVNEINKYIKEVNGTNSTLLTTPGLQVLNGQQALSYSRIRYVGNSDFERVERQKRVMSACLDKVKNMEALEYPKLLSSVYGSIDSDMTLANIITMGNTVYQMENLQVQNLRIPSDNNITLGDMYIGSDKASVVFPDLQATTEEVLNFIYPGQDFSTVTVPDNSIQRSKLILN</sequence>
<feature type="transmembrane region" description="Helical" evidence="2">
    <location>
        <begin position="54"/>
        <end position="74"/>
    </location>
</feature>
<dbReference type="PATRIC" id="fig|1216932.3.peg.1800"/>
<evidence type="ECO:0000256" key="1">
    <source>
        <dbReference type="ARBA" id="ARBA00006068"/>
    </source>
</evidence>
<keyword evidence="2" id="KW-0812">Transmembrane</keyword>
<protein>
    <submittedName>
        <fullName evidence="4">Cell envelope-related transcriptional attenuator</fullName>
    </submittedName>
</protein>
<dbReference type="OrthoDB" id="9782542at2"/>
<dbReference type="Gene3D" id="3.40.630.190">
    <property type="entry name" value="LCP protein"/>
    <property type="match status" value="1"/>
</dbReference>
<evidence type="ECO:0000256" key="2">
    <source>
        <dbReference type="SAM" id="Phobius"/>
    </source>
</evidence>
<dbReference type="HOGENOM" id="CLU_016455_1_3_9"/>
<evidence type="ECO:0000259" key="3">
    <source>
        <dbReference type="Pfam" id="PF03816"/>
    </source>
</evidence>
<proteinExistence type="inferred from homology"/>
<accession>W6S3Q9</accession>
<dbReference type="Pfam" id="PF03816">
    <property type="entry name" value="LytR_cpsA_psr"/>
    <property type="match status" value="1"/>
</dbReference>
<evidence type="ECO:0000313" key="5">
    <source>
        <dbReference type="Proteomes" id="UP000019426"/>
    </source>
</evidence>
<feature type="domain" description="Cell envelope-related transcriptional attenuator" evidence="3">
    <location>
        <begin position="128"/>
        <end position="282"/>
    </location>
</feature>
<dbReference type="eggNOG" id="COG1316">
    <property type="taxonomic scope" value="Bacteria"/>
</dbReference>
<gene>
    <name evidence="4" type="ORF">CM240_1804</name>
</gene>
<keyword evidence="2" id="KW-0472">Membrane</keyword>
<keyword evidence="2" id="KW-1133">Transmembrane helix</keyword>
<evidence type="ECO:0000313" key="4">
    <source>
        <dbReference type="EMBL" id="CDM68962.1"/>
    </source>
</evidence>
<dbReference type="Proteomes" id="UP000019426">
    <property type="component" value="Chromosome M2/40_rep1"/>
</dbReference>
<organism evidence="4 5">
    <name type="scientific">Clostridium bornimense</name>
    <dbReference type="NCBI Taxonomy" id="1216932"/>
    <lineage>
        <taxon>Bacteria</taxon>
        <taxon>Bacillati</taxon>
        <taxon>Bacillota</taxon>
        <taxon>Clostridia</taxon>
        <taxon>Eubacteriales</taxon>
        <taxon>Clostridiaceae</taxon>
        <taxon>Clostridium</taxon>
    </lineage>
</organism>
<reference evidence="4 5" key="1">
    <citation type="submission" date="2013-11" db="EMBL/GenBank/DDBJ databases">
        <title>Complete genome sequence of Clostridum sp. M2/40.</title>
        <authorList>
            <person name="Wibberg D."/>
            <person name="Puehler A."/>
            <person name="Schlueter A."/>
        </authorList>
    </citation>
    <scope>NUCLEOTIDE SEQUENCE [LARGE SCALE GENOMIC DNA]</scope>
    <source>
        <strain evidence="5">M2/40</strain>
    </source>
</reference>
<dbReference type="PANTHER" id="PTHR33392:SF6">
    <property type="entry name" value="POLYISOPRENYL-TEICHOIC ACID--PEPTIDOGLYCAN TEICHOIC ACID TRANSFERASE TAGU"/>
    <property type="match status" value="1"/>
</dbReference>
<keyword evidence="5" id="KW-1185">Reference proteome</keyword>
<dbReference type="NCBIfam" id="TIGR00350">
    <property type="entry name" value="lytR_cpsA_psr"/>
    <property type="match status" value="1"/>
</dbReference>
<comment type="similarity">
    <text evidence="1">Belongs to the LytR/CpsA/Psr (LCP) family.</text>
</comment>
<dbReference type="InterPro" id="IPR050922">
    <property type="entry name" value="LytR/CpsA/Psr_CW_biosynth"/>
</dbReference>
<dbReference type="InterPro" id="IPR004474">
    <property type="entry name" value="LytR_CpsA_psr"/>
</dbReference>
<dbReference type="AlphaFoldDB" id="W6S3Q9"/>
<dbReference type="PANTHER" id="PTHR33392">
    <property type="entry name" value="POLYISOPRENYL-TEICHOIC ACID--PEPTIDOGLYCAN TEICHOIC ACID TRANSFERASE TAGU"/>
    <property type="match status" value="1"/>
</dbReference>
<dbReference type="EMBL" id="HG917868">
    <property type="protein sequence ID" value="CDM68962.1"/>
    <property type="molecule type" value="Genomic_DNA"/>
</dbReference>
<name>W6S3Q9_9CLOT</name>